<dbReference type="PROSITE" id="PS50931">
    <property type="entry name" value="HTH_LYSR"/>
    <property type="match status" value="1"/>
</dbReference>
<dbReference type="RefSeq" id="WP_191630681.1">
    <property type="nucleotide sequence ID" value="NZ_CABVHU010000001.1"/>
</dbReference>
<dbReference type="Proteomes" id="UP000409037">
    <property type="component" value="Unassembled WGS sequence"/>
</dbReference>
<evidence type="ECO:0000256" key="1">
    <source>
        <dbReference type="ARBA" id="ARBA00009437"/>
    </source>
</evidence>
<proteinExistence type="inferred from homology"/>
<name>A0A5E6ZLJ9_PSEFL</name>
<evidence type="ECO:0000313" key="6">
    <source>
        <dbReference type="Proteomes" id="UP000409037"/>
    </source>
</evidence>
<protein>
    <submittedName>
        <fullName evidence="5">HTH-type transcriptional regulator CysB</fullName>
    </submittedName>
</protein>
<dbReference type="GO" id="GO:0000976">
    <property type="term" value="F:transcription cis-regulatory region binding"/>
    <property type="evidence" value="ECO:0007669"/>
    <property type="project" value="TreeGrafter"/>
</dbReference>
<dbReference type="InterPro" id="IPR000847">
    <property type="entry name" value="LysR_HTH_N"/>
</dbReference>
<dbReference type="PANTHER" id="PTHR30126:SF91">
    <property type="entry name" value="LYSR FAMILY TRANSCRIPTIONAL REGULATOR"/>
    <property type="match status" value="1"/>
</dbReference>
<dbReference type="GO" id="GO:0003700">
    <property type="term" value="F:DNA-binding transcription factor activity"/>
    <property type="evidence" value="ECO:0007669"/>
    <property type="project" value="InterPro"/>
</dbReference>
<dbReference type="Gene3D" id="3.40.190.10">
    <property type="entry name" value="Periplasmic binding protein-like II"/>
    <property type="match status" value="2"/>
</dbReference>
<dbReference type="PANTHER" id="PTHR30126">
    <property type="entry name" value="HTH-TYPE TRANSCRIPTIONAL REGULATOR"/>
    <property type="match status" value="1"/>
</dbReference>
<keyword evidence="3" id="KW-0238">DNA-binding</keyword>
<dbReference type="SUPFAM" id="SSF53850">
    <property type="entry name" value="Periplasmic binding protein-like II"/>
    <property type="match status" value="1"/>
</dbReference>
<dbReference type="InterPro" id="IPR005119">
    <property type="entry name" value="LysR_subst-bd"/>
</dbReference>
<dbReference type="Pfam" id="PF03466">
    <property type="entry name" value="LysR_substrate"/>
    <property type="match status" value="1"/>
</dbReference>
<dbReference type="AlphaFoldDB" id="A0A5E6ZLJ9"/>
<organism evidence="5 6">
    <name type="scientific">Pseudomonas fluorescens</name>
    <dbReference type="NCBI Taxonomy" id="294"/>
    <lineage>
        <taxon>Bacteria</taxon>
        <taxon>Pseudomonadati</taxon>
        <taxon>Pseudomonadota</taxon>
        <taxon>Gammaproteobacteria</taxon>
        <taxon>Pseudomonadales</taxon>
        <taxon>Pseudomonadaceae</taxon>
        <taxon>Pseudomonas</taxon>
    </lineage>
</organism>
<dbReference type="InterPro" id="IPR036390">
    <property type="entry name" value="WH_DNA-bd_sf"/>
</dbReference>
<dbReference type="FunFam" id="1.10.10.10:FF:000001">
    <property type="entry name" value="LysR family transcriptional regulator"/>
    <property type="match status" value="1"/>
</dbReference>
<dbReference type="EMBL" id="CABVHU010000001">
    <property type="protein sequence ID" value="VVN64887.1"/>
    <property type="molecule type" value="Genomic_DNA"/>
</dbReference>
<comment type="similarity">
    <text evidence="1">Belongs to the LysR transcriptional regulatory family.</text>
</comment>
<keyword evidence="4" id="KW-0804">Transcription</keyword>
<sequence>MNLRRVECFLAVVDFGTVTAAAPQLHMAQPALSRQIQSFEGELGFKLFDNQRNRLRLTPAGRELVPLARQLLSNARSVKAAAQSWSKGHIKRLHLGATYATIAGLIAPFISTLKVEDPLILTHESSHFGLHELLHGGMDMVVSPVTPQHDCATLQLGLVPLRAYVNDSHPWAIEQLSMVTLAELAAQPLLLPSSSSVSRLELDLAMTREGLRYSSVEECDQSPIIQALAANGRGVGVVTDLPRYGLHGVLIQASARTPEVNLGVTLHAAWDRQHYSTLTLESLAQRLKDFLHSTY</sequence>
<dbReference type="Gene3D" id="1.10.10.10">
    <property type="entry name" value="Winged helix-like DNA-binding domain superfamily/Winged helix DNA-binding domain"/>
    <property type="match status" value="1"/>
</dbReference>
<dbReference type="PRINTS" id="PR00039">
    <property type="entry name" value="HTHLYSR"/>
</dbReference>
<evidence type="ECO:0000256" key="3">
    <source>
        <dbReference type="ARBA" id="ARBA00023125"/>
    </source>
</evidence>
<accession>A0A5E6ZLJ9</accession>
<evidence type="ECO:0000256" key="4">
    <source>
        <dbReference type="ARBA" id="ARBA00023163"/>
    </source>
</evidence>
<dbReference type="InterPro" id="IPR036388">
    <property type="entry name" value="WH-like_DNA-bd_sf"/>
</dbReference>
<reference evidence="5 6" key="1">
    <citation type="submission" date="2019-09" db="EMBL/GenBank/DDBJ databases">
        <authorList>
            <person name="Chandra G."/>
            <person name="Truman W A."/>
        </authorList>
    </citation>
    <scope>NUCLEOTIDE SEQUENCE [LARGE SCALE GENOMIC DNA]</scope>
    <source>
        <strain evidence="5">PS833</strain>
    </source>
</reference>
<evidence type="ECO:0000256" key="2">
    <source>
        <dbReference type="ARBA" id="ARBA00023015"/>
    </source>
</evidence>
<dbReference type="SUPFAM" id="SSF46785">
    <property type="entry name" value="Winged helix' DNA-binding domain"/>
    <property type="match status" value="1"/>
</dbReference>
<keyword evidence="2" id="KW-0805">Transcription regulation</keyword>
<gene>
    <name evidence="5" type="primary">cysB_1</name>
    <name evidence="5" type="ORF">PS833_00024</name>
</gene>
<dbReference type="CDD" id="cd05466">
    <property type="entry name" value="PBP2_LTTR_substrate"/>
    <property type="match status" value="1"/>
</dbReference>
<evidence type="ECO:0000313" key="5">
    <source>
        <dbReference type="EMBL" id="VVN64887.1"/>
    </source>
</evidence>
<dbReference type="Pfam" id="PF00126">
    <property type="entry name" value="HTH_1"/>
    <property type="match status" value="1"/>
</dbReference>